<feature type="domain" description="Type I restriction modification DNA specificity" evidence="5">
    <location>
        <begin position="28"/>
        <end position="214"/>
    </location>
</feature>
<dbReference type="GO" id="GO:0003677">
    <property type="term" value="F:DNA binding"/>
    <property type="evidence" value="ECO:0007669"/>
    <property type="project" value="UniProtKB-KW"/>
</dbReference>
<dbReference type="GO" id="GO:0004519">
    <property type="term" value="F:endonuclease activity"/>
    <property type="evidence" value="ECO:0007669"/>
    <property type="project" value="UniProtKB-KW"/>
</dbReference>
<dbReference type="KEGG" id="mans:FRW55_03015"/>
<comment type="similarity">
    <text evidence="1">Belongs to the type-I restriction system S methylase family.</text>
</comment>
<dbReference type="REBASE" id="364399">
    <property type="entry name" value="S2.Man2147ORF3025P"/>
</dbReference>
<keyword evidence="6" id="KW-0378">Hydrolase</keyword>
<dbReference type="AlphaFoldDB" id="A0A5B8JXU3"/>
<dbReference type="EMBL" id="CP042295">
    <property type="protein sequence ID" value="QDY87109.1"/>
    <property type="molecule type" value="Genomic_DNA"/>
</dbReference>
<keyword evidence="3" id="KW-0238">DNA-binding</keyword>
<gene>
    <name evidence="6" type="ORF">FRW55_03015</name>
</gene>
<keyword evidence="6" id="KW-0540">Nuclease</keyword>
<dbReference type="RefSeq" id="WP_146368670.1">
    <property type="nucleotide sequence ID" value="NZ_CP042295.1"/>
</dbReference>
<dbReference type="OrthoDB" id="396674at2"/>
<evidence type="ECO:0000256" key="3">
    <source>
        <dbReference type="ARBA" id="ARBA00023125"/>
    </source>
</evidence>
<name>A0A5B8JXU3_9MOLU</name>
<proteinExistence type="inferred from homology"/>
<dbReference type="Gene3D" id="3.90.220.20">
    <property type="entry name" value="DNA methylase specificity domains"/>
    <property type="match status" value="1"/>
</dbReference>
<keyword evidence="6" id="KW-0255">Endonuclease</keyword>
<evidence type="ECO:0000256" key="4">
    <source>
        <dbReference type="ARBA" id="ARBA00038652"/>
    </source>
</evidence>
<dbReference type="Pfam" id="PF01420">
    <property type="entry name" value="Methylase_S"/>
    <property type="match status" value="1"/>
</dbReference>
<organism evidence="6 7">
    <name type="scientific">Mycoplasma anserisalpingitidis</name>
    <dbReference type="NCBI Taxonomy" id="519450"/>
    <lineage>
        <taxon>Bacteria</taxon>
        <taxon>Bacillati</taxon>
        <taxon>Mycoplasmatota</taxon>
        <taxon>Mollicutes</taxon>
        <taxon>Mycoplasmataceae</taxon>
        <taxon>Mycoplasma</taxon>
    </lineage>
</organism>
<evidence type="ECO:0000259" key="5">
    <source>
        <dbReference type="Pfam" id="PF01420"/>
    </source>
</evidence>
<dbReference type="InterPro" id="IPR051212">
    <property type="entry name" value="Type-I_RE_S_subunit"/>
</dbReference>
<accession>A0A5B8JXU3</accession>
<dbReference type="PANTHER" id="PTHR43140">
    <property type="entry name" value="TYPE-1 RESTRICTION ENZYME ECOKI SPECIFICITY PROTEIN"/>
    <property type="match status" value="1"/>
</dbReference>
<dbReference type="InterPro" id="IPR044946">
    <property type="entry name" value="Restrct_endonuc_typeI_TRD_sf"/>
</dbReference>
<evidence type="ECO:0000313" key="7">
    <source>
        <dbReference type="Proteomes" id="UP000318927"/>
    </source>
</evidence>
<dbReference type="SUPFAM" id="SSF116734">
    <property type="entry name" value="DNA methylase specificity domain"/>
    <property type="match status" value="1"/>
</dbReference>
<evidence type="ECO:0000313" key="6">
    <source>
        <dbReference type="EMBL" id="QDY87109.1"/>
    </source>
</evidence>
<sequence>MIIQIAQRERRCAWQISRKYFPIFEEAEKFEWKSLSEIGKLYTGLKSKNKYDFTNGNFKYVSYINIFNNDELNEDFLDNWVYIDKDENQNNIKYGDILFTGSSENLEEAGLSSVVNFFPKEKIYLNSFSFGLRLNEPKVLIPKFSQYLFRSELIRKQIINITTGVTRFNVSKEKISKIKIPIPPIEIQNKIVKILDKFSELTEGTKNSLPKEIKLRKQQYEYYRNKLLDFPKE</sequence>
<dbReference type="GO" id="GO:0009307">
    <property type="term" value="P:DNA restriction-modification system"/>
    <property type="evidence" value="ECO:0007669"/>
    <property type="project" value="UniProtKB-KW"/>
</dbReference>
<reference evidence="6 7" key="1">
    <citation type="journal article" date="2019" name="Microbiol. Resour. Announc.">
        <title>Complete Genome Sequences of Three Mycoplasma anserisalpingitis (Mycoplasma sp. 1220) Strains.</title>
        <authorList>
            <person name="Grozner D."/>
            <person name="Forro B."/>
            <person name="Kovacs A.B."/>
            <person name="Marton S."/>
            <person name="Banyai K."/>
            <person name="Kreizinger Z."/>
            <person name="Sulyok K.M."/>
            <person name="Gyuranecz M."/>
        </authorList>
    </citation>
    <scope>NUCLEOTIDE SEQUENCE [LARGE SCALE GENOMIC DNA]</scope>
    <source>
        <strain evidence="6 7">ATCC:BAA-2147</strain>
    </source>
</reference>
<protein>
    <submittedName>
        <fullName evidence="6">Restriction endonuclease subunit S</fullName>
    </submittedName>
</protein>
<comment type="subunit">
    <text evidence="4">The methyltransferase is composed of M and S polypeptides.</text>
</comment>
<dbReference type="InterPro" id="IPR000055">
    <property type="entry name" value="Restrct_endonuc_typeI_TRD"/>
</dbReference>
<dbReference type="PANTHER" id="PTHR43140:SF1">
    <property type="entry name" value="TYPE I RESTRICTION ENZYME ECOKI SPECIFICITY SUBUNIT"/>
    <property type="match status" value="1"/>
</dbReference>
<keyword evidence="2" id="KW-0680">Restriction system</keyword>
<dbReference type="Proteomes" id="UP000318927">
    <property type="component" value="Chromosome"/>
</dbReference>
<keyword evidence="7" id="KW-1185">Reference proteome</keyword>
<evidence type="ECO:0000256" key="1">
    <source>
        <dbReference type="ARBA" id="ARBA00010923"/>
    </source>
</evidence>
<evidence type="ECO:0000256" key="2">
    <source>
        <dbReference type="ARBA" id="ARBA00022747"/>
    </source>
</evidence>